<proteinExistence type="predicted"/>
<dbReference type="RefSeq" id="WP_111679336.1">
    <property type="nucleotide sequence ID" value="NZ_BPPS01000018.1"/>
</dbReference>
<evidence type="ECO:0000313" key="1">
    <source>
        <dbReference type="EMBL" id="SQF24396.1"/>
    </source>
</evidence>
<sequence>MLTPKELSQKIETTSLVEAIELFKEKVLNVQLTHYVRDDYRLINKKEYERIDYSGSFFFFVEPDLGSSRGGFSDAILEDKEKVALLLLLVETFERYVDVNTGIEDFLGYDCVFCDFVVSDENAAKPLTQEEYEAIKDLIITVIDNFVPSMTVMETDEYELFKRGQSPKDTEIDNIQITLPLSIL</sequence>
<dbReference type="EMBL" id="LS483339">
    <property type="protein sequence ID" value="SQF24396.1"/>
    <property type="molecule type" value="Genomic_DNA"/>
</dbReference>
<gene>
    <name evidence="1" type="ORF">NCTC12958_00579</name>
</gene>
<accession>A0A2X3UVX6</accession>
<reference evidence="1 2" key="1">
    <citation type="submission" date="2018-06" db="EMBL/GenBank/DDBJ databases">
        <authorList>
            <consortium name="Pathogen Informatics"/>
            <person name="Doyle S."/>
        </authorList>
    </citation>
    <scope>NUCLEOTIDE SEQUENCE [LARGE SCALE GENOMIC DNA]</scope>
    <source>
        <strain evidence="1 2">NCTC12958</strain>
    </source>
</reference>
<name>A0A2X3UVX6_STRTR</name>
<organism evidence="1 2">
    <name type="scientific">Streptococcus thermophilus</name>
    <dbReference type="NCBI Taxonomy" id="1308"/>
    <lineage>
        <taxon>Bacteria</taxon>
        <taxon>Bacillati</taxon>
        <taxon>Bacillota</taxon>
        <taxon>Bacilli</taxon>
        <taxon>Lactobacillales</taxon>
        <taxon>Streptococcaceae</taxon>
        <taxon>Streptococcus</taxon>
    </lineage>
</organism>
<evidence type="ECO:0000313" key="2">
    <source>
        <dbReference type="Proteomes" id="UP000249634"/>
    </source>
</evidence>
<protein>
    <submittedName>
        <fullName evidence="1">Uncharacterized protein</fullName>
    </submittedName>
</protein>
<dbReference type="AlphaFoldDB" id="A0A2X3UVX6"/>
<dbReference type="Proteomes" id="UP000249634">
    <property type="component" value="Chromosome 1"/>
</dbReference>